<feature type="domain" description="MaoC-like" evidence="3">
    <location>
        <begin position="539"/>
        <end position="640"/>
    </location>
</feature>
<dbReference type="CDD" id="cd07128">
    <property type="entry name" value="ALDH_MaoC-N"/>
    <property type="match status" value="1"/>
</dbReference>
<dbReference type="OrthoDB" id="9801625at2"/>
<organism evidence="4 5">
    <name type="scientific">Flavobacterium sangjuense</name>
    <dbReference type="NCBI Taxonomy" id="2518177"/>
    <lineage>
        <taxon>Bacteria</taxon>
        <taxon>Pseudomonadati</taxon>
        <taxon>Bacteroidota</taxon>
        <taxon>Flavobacteriia</taxon>
        <taxon>Flavobacteriales</taxon>
        <taxon>Flavobacteriaceae</taxon>
        <taxon>Flavobacterium</taxon>
    </lineage>
</organism>
<evidence type="ECO:0000256" key="1">
    <source>
        <dbReference type="ARBA" id="ARBA00023002"/>
    </source>
</evidence>
<dbReference type="Pfam" id="PF00171">
    <property type="entry name" value="Aldedh"/>
    <property type="match status" value="1"/>
</dbReference>
<dbReference type="KEGG" id="fsn:GS03_00115"/>
<feature type="domain" description="Aldehyde dehydrogenase" evidence="2">
    <location>
        <begin position="12"/>
        <end position="498"/>
    </location>
</feature>
<evidence type="ECO:0000259" key="2">
    <source>
        <dbReference type="Pfam" id="PF00171"/>
    </source>
</evidence>
<dbReference type="NCBIfam" id="NF008868">
    <property type="entry name" value="PRK11903.1"/>
    <property type="match status" value="1"/>
</dbReference>
<proteinExistence type="predicted"/>
<dbReference type="RefSeq" id="WP_136150639.1">
    <property type="nucleotide sequence ID" value="NZ_CP038810.1"/>
</dbReference>
<dbReference type="SUPFAM" id="SSF54637">
    <property type="entry name" value="Thioesterase/thiol ester dehydrase-isomerase"/>
    <property type="match status" value="1"/>
</dbReference>
<protein>
    <submittedName>
        <fullName evidence="4">Bifunctional protein PaaZ</fullName>
    </submittedName>
</protein>
<evidence type="ECO:0000313" key="4">
    <source>
        <dbReference type="EMBL" id="QBZ96638.1"/>
    </source>
</evidence>
<dbReference type="InterPro" id="IPR029069">
    <property type="entry name" value="HotDog_dom_sf"/>
</dbReference>
<dbReference type="NCBIfam" id="TIGR02278">
    <property type="entry name" value="PaaN-DH"/>
    <property type="match status" value="1"/>
</dbReference>
<keyword evidence="5" id="KW-1185">Reference proteome</keyword>
<dbReference type="InterPro" id="IPR015590">
    <property type="entry name" value="Aldehyde_DH_dom"/>
</dbReference>
<dbReference type="InterPro" id="IPR002539">
    <property type="entry name" value="MaoC-like_dom"/>
</dbReference>
<dbReference type="InterPro" id="IPR016163">
    <property type="entry name" value="Ald_DH_C"/>
</dbReference>
<dbReference type="GO" id="GO:0016620">
    <property type="term" value="F:oxidoreductase activity, acting on the aldehyde or oxo group of donors, NAD or NADP as acceptor"/>
    <property type="evidence" value="ECO:0007669"/>
    <property type="project" value="InterPro"/>
</dbReference>
<dbReference type="Pfam" id="PF01575">
    <property type="entry name" value="MaoC_dehydratas"/>
    <property type="match status" value="1"/>
</dbReference>
<evidence type="ECO:0000313" key="5">
    <source>
        <dbReference type="Proteomes" id="UP000296862"/>
    </source>
</evidence>
<dbReference type="Gene3D" id="3.40.309.10">
    <property type="entry name" value="Aldehyde Dehydrogenase, Chain A, domain 2"/>
    <property type="match status" value="1"/>
</dbReference>
<dbReference type="EMBL" id="CP038810">
    <property type="protein sequence ID" value="QBZ96638.1"/>
    <property type="molecule type" value="Genomic_DNA"/>
</dbReference>
<reference evidence="4 5" key="1">
    <citation type="submission" date="2019-04" db="EMBL/GenBank/DDBJ databases">
        <title>Flavobacterium sp. GS03.</title>
        <authorList>
            <person name="Kim H."/>
        </authorList>
    </citation>
    <scope>NUCLEOTIDE SEQUENCE [LARGE SCALE GENOMIC DNA]</scope>
    <source>
        <strain evidence="4 5">GS03</strain>
    </source>
</reference>
<dbReference type="InterPro" id="IPR016161">
    <property type="entry name" value="Ald_DH/histidinol_DH"/>
</dbReference>
<dbReference type="Proteomes" id="UP000296862">
    <property type="component" value="Chromosome"/>
</dbReference>
<sequence>MSKIQNYILGNWTSGAGEGVPLIDSVTGEIVGHASTQGLNFGEILHYGRTKGGEKLRKMTFQERGNMIKSLALYLTKRKEQFYEISYRTGATRVDSWIDIEGGFGNLFANASLRKLFPNQPYHVEGDPIDLSKGGRFMAHHILVPKQGVAVHINAFNFPIWGMLEKCAVNWMAGMPAVVKPATSTSYLTEAVVREIIASNILPEGALQLICGSANALLDTVESQDVVTFTGSASTGRMLKAHTRIINESVPFNMEADSLNSSILGEDAIPGTPEFDLFVNQVRSEMTVKCGQKCTAIRRIIVPSNLMDDVQTALGKALDKVTIGDPRLKEVRMGSLVSKDQVEEVKARTHEIAKTAKMVYGDFDKLNLVGANGKGAFISPMVLREENPFANLAVHETEAFGPVATIMPYKNLDEAIELAQMGKGSLVSSIVTNSDEIAKDYVINAASHHGRILVLNRENAKQSTGHGSPLPLLVHGGPGRAGGGEEMGGVRGIKHYMQRCAVQGSPTTLTEITGIYQPNSKYKEATQHPFQYHWEDIQPGMSLRTHNRTVTDTDIINFANLTWDHFYAHTDITSLDGSIFKKRTAHGYFILAAAAGLFVLPNKGPVAANYGLEECRFLRPIYHNDTVYVRLTCKQKIDRDVASAEHPSGIVKWFVEVFDVEDELVAVATILTMVQKKQEVFVEMTDEKIAECLNKLTESTKPQWGILTPQHLLEHLEEGYKILSGQIQDFEIATPEKILEKVHHSLYNYDKFPLGSTFPTMRKGELEDLIHPDFETAKEKFLEAREAYKTFFKENPEAILKNMVFGELNRYESYLLERKHLNHHFEQFGIL</sequence>
<dbReference type="InterPro" id="IPR016162">
    <property type="entry name" value="Ald_DH_N"/>
</dbReference>
<dbReference type="InterPro" id="IPR011966">
    <property type="entry name" value="PaaN-DH"/>
</dbReference>
<dbReference type="SUPFAM" id="SSF53720">
    <property type="entry name" value="ALDH-like"/>
    <property type="match status" value="1"/>
</dbReference>
<dbReference type="AlphaFoldDB" id="A0A4P7PPP6"/>
<dbReference type="PANTHER" id="PTHR43111">
    <property type="entry name" value="ALDEHYDE DEHYDROGENASE B-RELATED"/>
    <property type="match status" value="1"/>
</dbReference>
<keyword evidence="1" id="KW-0560">Oxidoreductase</keyword>
<evidence type="ECO:0000259" key="3">
    <source>
        <dbReference type="Pfam" id="PF01575"/>
    </source>
</evidence>
<dbReference type="Gene3D" id="3.10.129.10">
    <property type="entry name" value="Hotdog Thioesterase"/>
    <property type="match status" value="1"/>
</dbReference>
<dbReference type="Gene3D" id="3.40.605.10">
    <property type="entry name" value="Aldehyde Dehydrogenase, Chain A, domain 1"/>
    <property type="match status" value="1"/>
</dbReference>
<dbReference type="PANTHER" id="PTHR43111:SF1">
    <property type="entry name" value="ALDEHYDE DEHYDROGENASE B-RELATED"/>
    <property type="match status" value="1"/>
</dbReference>
<gene>
    <name evidence="4" type="primary">paaZ</name>
    <name evidence="4" type="ORF">GS03_00115</name>
</gene>
<name>A0A4P7PPP6_9FLAO</name>
<accession>A0A4P7PPP6</accession>